<dbReference type="PROSITE" id="PS51257">
    <property type="entry name" value="PROKAR_LIPOPROTEIN"/>
    <property type="match status" value="1"/>
</dbReference>
<gene>
    <name evidence="2" type="ORF">SAMN05216490_1890</name>
</gene>
<accession>A0A1H1VCQ2</accession>
<keyword evidence="1" id="KW-0732">Signal</keyword>
<dbReference type="OrthoDB" id="796457at2"/>
<dbReference type="RefSeq" id="WP_091371564.1">
    <property type="nucleotide sequence ID" value="NZ_LT629740.1"/>
</dbReference>
<dbReference type="AlphaFoldDB" id="A0A1H1VCQ2"/>
<feature type="signal peptide" evidence="1">
    <location>
        <begin position="1"/>
        <end position="17"/>
    </location>
</feature>
<proteinExistence type="predicted"/>
<evidence type="ECO:0000313" key="3">
    <source>
        <dbReference type="Proteomes" id="UP000199679"/>
    </source>
</evidence>
<evidence type="ECO:0000256" key="1">
    <source>
        <dbReference type="SAM" id="SignalP"/>
    </source>
</evidence>
<organism evidence="2 3">
    <name type="scientific">Mucilaginibacter mallensis</name>
    <dbReference type="NCBI Taxonomy" id="652787"/>
    <lineage>
        <taxon>Bacteria</taxon>
        <taxon>Pseudomonadati</taxon>
        <taxon>Bacteroidota</taxon>
        <taxon>Sphingobacteriia</taxon>
        <taxon>Sphingobacteriales</taxon>
        <taxon>Sphingobacteriaceae</taxon>
        <taxon>Mucilaginibacter</taxon>
    </lineage>
</organism>
<name>A0A1H1VCQ2_MUCMA</name>
<reference evidence="2 3" key="1">
    <citation type="submission" date="2016-10" db="EMBL/GenBank/DDBJ databases">
        <authorList>
            <person name="de Groot N.N."/>
        </authorList>
    </citation>
    <scope>NUCLEOTIDE SEQUENCE [LARGE SCALE GENOMIC DNA]</scope>
    <source>
        <strain evidence="2 3">MP1X4</strain>
    </source>
</reference>
<feature type="chain" id="PRO_5009263160" description="Lipoprotein" evidence="1">
    <location>
        <begin position="18"/>
        <end position="442"/>
    </location>
</feature>
<dbReference type="EMBL" id="LT629740">
    <property type="protein sequence ID" value="SDS82515.1"/>
    <property type="molecule type" value="Genomic_DNA"/>
</dbReference>
<keyword evidence="3" id="KW-1185">Reference proteome</keyword>
<sequence length="442" mass="47609">MKKIKKLSLLIVCIATAIVSITSCQKSGINSSMQIKTTTAGTQNKLLLMQKDSLVSTPFGYKKKSQVHFLPSGHELTESNGRLLEKDSKTKQTINDFGVINTNSGVTITNNSLAVTKSAVVPGLGTGWITDAVWNNTNTANAISKFTTTWVVPDAPVNNDNQTIYIFNGMQDGLSATSHILQPVLQWGPSNAGGGNYWAVTNWYGSGQGSTANYFYGTLVTVSAGISLQGVMTMTAQNGSLYSYNSSFSGFSANSSMTVNNVPQLTYAFETLEAYGVQYSLDYPMTYEVPMTNIQILLNSGVNAPIQWTAENRVTDIGQHTVVVNNNSPNGEVDIYIRNHYVMPITVTMPSSASLHAVVVGITPAYSGFPGANLTFTNTSTQNYITYNSTDTYNIQVTTVTQRCHVTLNGQTQDTQGGHTYASFNNISLSGSGPLQISVTPF</sequence>
<protein>
    <recommendedName>
        <fullName evidence="4">Lipoprotein</fullName>
    </recommendedName>
</protein>
<evidence type="ECO:0008006" key="4">
    <source>
        <dbReference type="Google" id="ProtNLM"/>
    </source>
</evidence>
<dbReference type="Proteomes" id="UP000199679">
    <property type="component" value="Chromosome I"/>
</dbReference>
<evidence type="ECO:0000313" key="2">
    <source>
        <dbReference type="EMBL" id="SDS82515.1"/>
    </source>
</evidence>
<dbReference type="STRING" id="652787.SAMN05216490_1890"/>